<dbReference type="Proteomes" id="UP000492821">
    <property type="component" value="Unassembled WGS sequence"/>
</dbReference>
<dbReference type="WBParaSite" id="Pan_g20352.t1">
    <property type="protein sequence ID" value="Pan_g20352.t1"/>
    <property type="gene ID" value="Pan_g20352"/>
</dbReference>
<keyword evidence="1" id="KW-1133">Transmembrane helix</keyword>
<keyword evidence="2" id="KW-1185">Reference proteome</keyword>
<feature type="transmembrane region" description="Helical" evidence="1">
    <location>
        <begin position="86"/>
        <end position="109"/>
    </location>
</feature>
<evidence type="ECO:0000313" key="3">
    <source>
        <dbReference type="WBParaSite" id="Pan_g20352.t1"/>
    </source>
</evidence>
<keyword evidence="1" id="KW-0472">Membrane</keyword>
<accession>A0A7E4ZVU6</accession>
<feature type="transmembrane region" description="Helical" evidence="1">
    <location>
        <begin position="147"/>
        <end position="169"/>
    </location>
</feature>
<evidence type="ECO:0000313" key="2">
    <source>
        <dbReference type="Proteomes" id="UP000492821"/>
    </source>
</evidence>
<protein>
    <submittedName>
        <fullName evidence="3">Serpentine receptor class gamma</fullName>
    </submittedName>
</protein>
<evidence type="ECO:0000256" key="1">
    <source>
        <dbReference type="SAM" id="Phobius"/>
    </source>
</evidence>
<feature type="transmembrane region" description="Helical" evidence="1">
    <location>
        <begin position="31"/>
        <end position="53"/>
    </location>
</feature>
<organism evidence="2 3">
    <name type="scientific">Panagrellus redivivus</name>
    <name type="common">Microworm</name>
    <dbReference type="NCBI Taxonomy" id="6233"/>
    <lineage>
        <taxon>Eukaryota</taxon>
        <taxon>Metazoa</taxon>
        <taxon>Ecdysozoa</taxon>
        <taxon>Nematoda</taxon>
        <taxon>Chromadorea</taxon>
        <taxon>Rhabditida</taxon>
        <taxon>Tylenchina</taxon>
        <taxon>Panagrolaimomorpha</taxon>
        <taxon>Panagrolaimoidea</taxon>
        <taxon>Panagrolaimidae</taxon>
        <taxon>Panagrellus</taxon>
    </lineage>
</organism>
<dbReference type="InterPro" id="IPR019422">
    <property type="entry name" value="7TM_GPCR_serpentine_rcpt_Srh"/>
</dbReference>
<name>A0A7E4ZVU6_PANRE</name>
<dbReference type="AlphaFoldDB" id="A0A7E4ZVU6"/>
<feature type="transmembrane region" description="Helical" evidence="1">
    <location>
        <begin position="189"/>
        <end position="217"/>
    </location>
</feature>
<sequence length="241" mass="27106">MVWSHFFELLMIIGNPVVLVPYTCGFMNGPILYIVTTQIALVFIFAGFCIFVVKNIATFLSLLNRFLFTFYPYLRKYLDNKYCFMGIMTFSCSLFAYLGSIMLTAGITFDSVRANAVLETGDALAKYFENPSFIFARSLGQKIRVQFVVLMFIALVVSLAFLCSVAIFIRNVFIKRKTAKTVNQLMMSLLLMTLVQFLTNVVFLVLPIIVVLAAVGFQIKNKVNIANALISMCVSLSKILC</sequence>
<dbReference type="Pfam" id="PF10318">
    <property type="entry name" value="7TM_GPCR_Srh"/>
    <property type="match status" value="1"/>
</dbReference>
<reference evidence="3" key="2">
    <citation type="submission" date="2020-10" db="UniProtKB">
        <authorList>
            <consortium name="WormBaseParasite"/>
        </authorList>
    </citation>
    <scope>IDENTIFICATION</scope>
</reference>
<feature type="transmembrane region" description="Helical" evidence="1">
    <location>
        <begin position="6"/>
        <end position="24"/>
    </location>
</feature>
<proteinExistence type="predicted"/>
<keyword evidence="1" id="KW-0812">Transmembrane</keyword>
<reference evidence="2" key="1">
    <citation type="journal article" date="2013" name="Genetics">
        <title>The draft genome and transcriptome of Panagrellus redivivus are shaped by the harsh demands of a free-living lifestyle.</title>
        <authorList>
            <person name="Srinivasan J."/>
            <person name="Dillman A.R."/>
            <person name="Macchietto M.G."/>
            <person name="Heikkinen L."/>
            <person name="Lakso M."/>
            <person name="Fracchia K.M."/>
            <person name="Antoshechkin I."/>
            <person name="Mortazavi A."/>
            <person name="Wong G."/>
            <person name="Sternberg P.W."/>
        </authorList>
    </citation>
    <scope>NUCLEOTIDE SEQUENCE [LARGE SCALE GENOMIC DNA]</scope>
    <source>
        <strain evidence="2">MT8872</strain>
    </source>
</reference>